<evidence type="ECO:0000313" key="2">
    <source>
        <dbReference type="Proteomes" id="UP000183898"/>
    </source>
</evidence>
<organism evidence="1 2">
    <name type="scientific">Nitrosospira multiformis</name>
    <dbReference type="NCBI Taxonomy" id="1231"/>
    <lineage>
        <taxon>Bacteria</taxon>
        <taxon>Pseudomonadati</taxon>
        <taxon>Pseudomonadota</taxon>
        <taxon>Betaproteobacteria</taxon>
        <taxon>Nitrosomonadales</taxon>
        <taxon>Nitrosomonadaceae</taxon>
        <taxon>Nitrosospira</taxon>
    </lineage>
</organism>
<dbReference type="AlphaFoldDB" id="A0A1H8BUT5"/>
<sequence length="60" mass="6853">MALHGNNILFQHNVAPYGLPCYFPPFFTDTNIHFRTDFRSLNARMIGSECFGHASKNTHP</sequence>
<reference evidence="1 2" key="1">
    <citation type="submission" date="2016-10" db="EMBL/GenBank/DDBJ databases">
        <authorList>
            <person name="de Groot N.N."/>
        </authorList>
    </citation>
    <scope>NUCLEOTIDE SEQUENCE [LARGE SCALE GENOMIC DNA]</scope>
    <source>
        <strain evidence="1 2">Nl18</strain>
    </source>
</reference>
<proteinExistence type="predicted"/>
<accession>A0A1H8BUT5</accession>
<gene>
    <name evidence="1" type="ORF">SAMN05216404_101339</name>
</gene>
<dbReference type="EMBL" id="FOCT01000001">
    <property type="protein sequence ID" value="SEM85894.1"/>
    <property type="molecule type" value="Genomic_DNA"/>
</dbReference>
<evidence type="ECO:0000313" key="1">
    <source>
        <dbReference type="EMBL" id="SEM85894.1"/>
    </source>
</evidence>
<dbReference type="Proteomes" id="UP000183898">
    <property type="component" value="Unassembled WGS sequence"/>
</dbReference>
<name>A0A1H8BUT5_9PROT</name>
<protein>
    <submittedName>
        <fullName evidence="1">Uncharacterized protein</fullName>
    </submittedName>
</protein>